<dbReference type="InterPro" id="IPR050390">
    <property type="entry name" value="C5-Methyltransferase"/>
</dbReference>
<name>A0A835MEH5_9MAGN</name>
<protein>
    <submittedName>
        <fullName evidence="2">Uncharacterized protein</fullName>
    </submittedName>
</protein>
<gene>
    <name evidence="2" type="ORF">IFM89_008052</name>
</gene>
<dbReference type="OrthoDB" id="5376140at2759"/>
<dbReference type="GO" id="GO:0003677">
    <property type="term" value="F:DNA binding"/>
    <property type="evidence" value="ECO:0007669"/>
    <property type="project" value="TreeGrafter"/>
</dbReference>
<comment type="caution">
    <text evidence="2">The sequence shown here is derived from an EMBL/GenBank/DDBJ whole genome shotgun (WGS) entry which is preliminary data.</text>
</comment>
<evidence type="ECO:0000313" key="2">
    <source>
        <dbReference type="EMBL" id="KAF9624114.1"/>
    </source>
</evidence>
<dbReference type="EMBL" id="JADFTS010000001">
    <property type="protein sequence ID" value="KAF9624114.1"/>
    <property type="molecule type" value="Genomic_DNA"/>
</dbReference>
<sequence length="239" mass="25812">GPYGDESKVIADNSAESSDSSSSSVIQETDMHGANPDLINIPSCKPAKSEISLLDLYSGCGGMSTGLCLGAKICPLNLVTRWALDLNKSACESLRLNHPGVQAICLFGMRNESAEDFLDLLKEWEKLCKRYAVGTAEKTRKSSSRAGNTKIDSHGDQKIPSGEYEVSRIVDICYGDPSEIGKRGLRLKISIVKQVLSSMNVKNGTGYGTTRSIHGGIFSAKSWESNILGWFFDPKKGIA</sequence>
<dbReference type="Proteomes" id="UP000631114">
    <property type="component" value="Unassembled WGS sequence"/>
</dbReference>
<dbReference type="PANTHER" id="PTHR10629">
    <property type="entry name" value="CYTOSINE-SPECIFIC METHYLTRANSFERASE"/>
    <property type="match status" value="1"/>
</dbReference>
<feature type="non-terminal residue" evidence="2">
    <location>
        <position position="239"/>
    </location>
</feature>
<accession>A0A835MEH5</accession>
<evidence type="ECO:0000313" key="3">
    <source>
        <dbReference type="Proteomes" id="UP000631114"/>
    </source>
</evidence>
<dbReference type="Gene3D" id="3.40.50.150">
    <property type="entry name" value="Vaccinia Virus protein VP39"/>
    <property type="match status" value="1"/>
</dbReference>
<reference evidence="2 3" key="1">
    <citation type="submission" date="2020-10" db="EMBL/GenBank/DDBJ databases">
        <title>The Coptis chinensis genome and diversification of protoberbering-type alkaloids.</title>
        <authorList>
            <person name="Wang B."/>
            <person name="Shu S."/>
            <person name="Song C."/>
            <person name="Liu Y."/>
        </authorList>
    </citation>
    <scope>NUCLEOTIDE SEQUENCE [LARGE SCALE GENOMIC DNA]</scope>
    <source>
        <strain evidence="2">HL-2020</strain>
        <tissue evidence="2">Leaf</tissue>
    </source>
</reference>
<dbReference type="GO" id="GO:0044027">
    <property type="term" value="P:negative regulation of gene expression via chromosomal CpG island methylation"/>
    <property type="evidence" value="ECO:0007669"/>
    <property type="project" value="TreeGrafter"/>
</dbReference>
<dbReference type="AlphaFoldDB" id="A0A835MEH5"/>
<feature type="region of interest" description="Disordered" evidence="1">
    <location>
        <begin position="1"/>
        <end position="28"/>
    </location>
</feature>
<proteinExistence type="predicted"/>
<feature type="compositionally biased region" description="Low complexity" evidence="1">
    <location>
        <begin position="14"/>
        <end position="24"/>
    </location>
</feature>
<keyword evidence="3" id="KW-1185">Reference proteome</keyword>
<dbReference type="PANTHER" id="PTHR10629:SF34">
    <property type="entry name" value="DNA (CYTOSINE-5)-METHYLTRANSFERASE CMT2"/>
    <property type="match status" value="1"/>
</dbReference>
<dbReference type="GO" id="GO:0005634">
    <property type="term" value="C:nucleus"/>
    <property type="evidence" value="ECO:0007669"/>
    <property type="project" value="TreeGrafter"/>
</dbReference>
<organism evidence="2 3">
    <name type="scientific">Coptis chinensis</name>
    <dbReference type="NCBI Taxonomy" id="261450"/>
    <lineage>
        <taxon>Eukaryota</taxon>
        <taxon>Viridiplantae</taxon>
        <taxon>Streptophyta</taxon>
        <taxon>Embryophyta</taxon>
        <taxon>Tracheophyta</taxon>
        <taxon>Spermatophyta</taxon>
        <taxon>Magnoliopsida</taxon>
        <taxon>Ranunculales</taxon>
        <taxon>Ranunculaceae</taxon>
        <taxon>Coptidoideae</taxon>
        <taxon>Coptis</taxon>
    </lineage>
</organism>
<evidence type="ECO:0000256" key="1">
    <source>
        <dbReference type="SAM" id="MobiDB-lite"/>
    </source>
</evidence>
<dbReference type="GO" id="GO:0003886">
    <property type="term" value="F:DNA (cytosine-5-)-methyltransferase activity"/>
    <property type="evidence" value="ECO:0007669"/>
    <property type="project" value="TreeGrafter"/>
</dbReference>
<dbReference type="SUPFAM" id="SSF53335">
    <property type="entry name" value="S-adenosyl-L-methionine-dependent methyltransferases"/>
    <property type="match status" value="1"/>
</dbReference>
<dbReference type="InterPro" id="IPR029063">
    <property type="entry name" value="SAM-dependent_MTases_sf"/>
</dbReference>